<evidence type="ECO:0000256" key="2">
    <source>
        <dbReference type="PROSITE-ProRule" id="PRU00335"/>
    </source>
</evidence>
<sequence>MITMGKDRKALILEVAERHFAVHGFAGASLSAIARDCELGNAGLLHHFASKELLYRALLEAHGQNLMQRMDALLAHAAPPDQLAGFIALQLDWMRDCPTAAQLITRELLDNSERIAKAQPRPLERFLNAALTLLEDGQRTGQLRRDLPALALLTMVLGSLNYAHIVRPTFERAFADPALADETAWMQGMATHVLQLLAPASGAASDTAAR</sequence>
<dbReference type="InterPro" id="IPR001647">
    <property type="entry name" value="HTH_TetR"/>
</dbReference>
<evidence type="ECO:0000313" key="4">
    <source>
        <dbReference type="EMBL" id="RGE47104.1"/>
    </source>
</evidence>
<accession>A0A373FSH2</accession>
<dbReference type="InterPro" id="IPR009057">
    <property type="entry name" value="Homeodomain-like_sf"/>
</dbReference>
<dbReference type="GO" id="GO:0003677">
    <property type="term" value="F:DNA binding"/>
    <property type="evidence" value="ECO:0007669"/>
    <property type="project" value="UniProtKB-UniRule"/>
</dbReference>
<dbReference type="PANTHER" id="PTHR30328">
    <property type="entry name" value="TRANSCRIPTIONAL REPRESSOR"/>
    <property type="match status" value="1"/>
</dbReference>
<dbReference type="AlphaFoldDB" id="A0A373FSH2"/>
<organism evidence="4 5">
    <name type="scientific">Comamonas testosteroni</name>
    <name type="common">Pseudomonas testosteroni</name>
    <dbReference type="NCBI Taxonomy" id="285"/>
    <lineage>
        <taxon>Bacteria</taxon>
        <taxon>Pseudomonadati</taxon>
        <taxon>Pseudomonadota</taxon>
        <taxon>Betaproteobacteria</taxon>
        <taxon>Burkholderiales</taxon>
        <taxon>Comamonadaceae</taxon>
        <taxon>Comamonas</taxon>
    </lineage>
</organism>
<dbReference type="PROSITE" id="PS50977">
    <property type="entry name" value="HTH_TETR_2"/>
    <property type="match status" value="1"/>
</dbReference>
<dbReference type="Pfam" id="PF17938">
    <property type="entry name" value="TetR_C_29"/>
    <property type="match status" value="1"/>
</dbReference>
<comment type="caution">
    <text evidence="4">The sequence shown here is derived from an EMBL/GenBank/DDBJ whole genome shotgun (WGS) entry which is preliminary data.</text>
</comment>
<feature type="DNA-binding region" description="H-T-H motif" evidence="2">
    <location>
        <begin position="29"/>
        <end position="48"/>
    </location>
</feature>
<dbReference type="SUPFAM" id="SSF48498">
    <property type="entry name" value="Tetracyclin repressor-like, C-terminal domain"/>
    <property type="match status" value="1"/>
</dbReference>
<dbReference type="InterPro" id="IPR050109">
    <property type="entry name" value="HTH-type_TetR-like_transc_reg"/>
</dbReference>
<dbReference type="PANTHER" id="PTHR30328:SF54">
    <property type="entry name" value="HTH-TYPE TRANSCRIPTIONAL REPRESSOR SCO4008"/>
    <property type="match status" value="1"/>
</dbReference>
<dbReference type="SUPFAM" id="SSF46689">
    <property type="entry name" value="Homeodomain-like"/>
    <property type="match status" value="1"/>
</dbReference>
<dbReference type="Proteomes" id="UP000261948">
    <property type="component" value="Unassembled WGS sequence"/>
</dbReference>
<name>A0A373FSH2_COMTE</name>
<dbReference type="Gene3D" id="1.10.357.10">
    <property type="entry name" value="Tetracycline Repressor, domain 2"/>
    <property type="match status" value="1"/>
</dbReference>
<evidence type="ECO:0000313" key="5">
    <source>
        <dbReference type="Proteomes" id="UP000261948"/>
    </source>
</evidence>
<dbReference type="Pfam" id="PF00440">
    <property type="entry name" value="TetR_N"/>
    <property type="match status" value="1"/>
</dbReference>
<keyword evidence="1 2" id="KW-0238">DNA-binding</keyword>
<dbReference type="EMBL" id="QURR01000001">
    <property type="protein sequence ID" value="RGE47104.1"/>
    <property type="molecule type" value="Genomic_DNA"/>
</dbReference>
<keyword evidence="5" id="KW-1185">Reference proteome</keyword>
<reference evidence="4 5" key="1">
    <citation type="submission" date="2018-08" db="EMBL/GenBank/DDBJ databases">
        <title>Comamonas testosteroni strain SWCO2.</title>
        <authorList>
            <person name="Jiang N."/>
            <person name="Zhang X.Z."/>
        </authorList>
    </citation>
    <scope>NUCLEOTIDE SEQUENCE [LARGE SCALE GENOMIC DNA]</scope>
    <source>
        <strain evidence="4 5">SWCO2</strain>
    </source>
</reference>
<evidence type="ECO:0000259" key="3">
    <source>
        <dbReference type="PROSITE" id="PS50977"/>
    </source>
</evidence>
<dbReference type="InterPro" id="IPR041474">
    <property type="entry name" value="NicS_C"/>
</dbReference>
<evidence type="ECO:0000256" key="1">
    <source>
        <dbReference type="ARBA" id="ARBA00023125"/>
    </source>
</evidence>
<feature type="domain" description="HTH tetR-type" evidence="3">
    <location>
        <begin position="6"/>
        <end position="66"/>
    </location>
</feature>
<protein>
    <submittedName>
        <fullName evidence="4">TetR family transcriptional regulator</fullName>
    </submittedName>
</protein>
<gene>
    <name evidence="4" type="ORF">DZC30_01570</name>
</gene>
<proteinExistence type="predicted"/>
<dbReference type="InterPro" id="IPR036271">
    <property type="entry name" value="Tet_transcr_reg_TetR-rel_C_sf"/>
</dbReference>